<sequence>MDKDAQLSQPPEDPPTGGGHLKSDRQPPKIIVCTEFGPKRTKPRNYEYATHKWLYKGRRPNTSAILLRSSTPKREREQPRIDSRVGLNQFFRHSRRLPIAITFDPELRLTHGLGLHEALDVLFASIMHASSGYHIPYLVFLFQNSA</sequence>
<feature type="region of interest" description="Disordered" evidence="1">
    <location>
        <begin position="1"/>
        <end position="29"/>
    </location>
</feature>
<evidence type="ECO:0000313" key="3">
    <source>
        <dbReference type="Proteomes" id="UP001341840"/>
    </source>
</evidence>
<comment type="caution">
    <text evidence="2">The sequence shown here is derived from an EMBL/GenBank/DDBJ whole genome shotgun (WGS) entry which is preliminary data.</text>
</comment>
<dbReference type="EMBL" id="JASCZI010241897">
    <property type="protein sequence ID" value="MED6208154.1"/>
    <property type="molecule type" value="Genomic_DNA"/>
</dbReference>
<organism evidence="2 3">
    <name type="scientific">Stylosanthes scabra</name>
    <dbReference type="NCBI Taxonomy" id="79078"/>
    <lineage>
        <taxon>Eukaryota</taxon>
        <taxon>Viridiplantae</taxon>
        <taxon>Streptophyta</taxon>
        <taxon>Embryophyta</taxon>
        <taxon>Tracheophyta</taxon>
        <taxon>Spermatophyta</taxon>
        <taxon>Magnoliopsida</taxon>
        <taxon>eudicotyledons</taxon>
        <taxon>Gunneridae</taxon>
        <taxon>Pentapetalae</taxon>
        <taxon>rosids</taxon>
        <taxon>fabids</taxon>
        <taxon>Fabales</taxon>
        <taxon>Fabaceae</taxon>
        <taxon>Papilionoideae</taxon>
        <taxon>50 kb inversion clade</taxon>
        <taxon>dalbergioids sensu lato</taxon>
        <taxon>Dalbergieae</taxon>
        <taxon>Pterocarpus clade</taxon>
        <taxon>Stylosanthes</taxon>
    </lineage>
</organism>
<accession>A0ABU6YFV1</accession>
<gene>
    <name evidence="2" type="ORF">PIB30_042492</name>
</gene>
<name>A0ABU6YFV1_9FABA</name>
<proteinExistence type="predicted"/>
<evidence type="ECO:0000256" key="1">
    <source>
        <dbReference type="SAM" id="MobiDB-lite"/>
    </source>
</evidence>
<evidence type="ECO:0000313" key="2">
    <source>
        <dbReference type="EMBL" id="MED6208154.1"/>
    </source>
</evidence>
<keyword evidence="3" id="KW-1185">Reference proteome</keyword>
<reference evidence="2 3" key="1">
    <citation type="journal article" date="2023" name="Plants (Basel)">
        <title>Bridging the Gap: Combining Genomics and Transcriptomics Approaches to Understand Stylosanthes scabra, an Orphan Legume from the Brazilian Caatinga.</title>
        <authorList>
            <person name="Ferreira-Neto J.R.C."/>
            <person name="da Silva M.D."/>
            <person name="Binneck E."/>
            <person name="de Melo N.F."/>
            <person name="da Silva R.H."/>
            <person name="de Melo A.L.T.M."/>
            <person name="Pandolfi V."/>
            <person name="Bustamante F.O."/>
            <person name="Brasileiro-Vidal A.C."/>
            <person name="Benko-Iseppon A.M."/>
        </authorList>
    </citation>
    <scope>NUCLEOTIDE SEQUENCE [LARGE SCALE GENOMIC DNA]</scope>
    <source>
        <tissue evidence="2">Leaves</tissue>
    </source>
</reference>
<protein>
    <submittedName>
        <fullName evidence="2">Uncharacterized protein</fullName>
    </submittedName>
</protein>
<dbReference type="Proteomes" id="UP001341840">
    <property type="component" value="Unassembled WGS sequence"/>
</dbReference>